<proteinExistence type="predicted"/>
<name>A0A5C1K8J5_9CAUD</name>
<accession>A0A5C1K8J5</accession>
<evidence type="ECO:0000313" key="1">
    <source>
        <dbReference type="EMBL" id="QEM42129.1"/>
    </source>
</evidence>
<dbReference type="EMBL" id="MN106244">
    <property type="protein sequence ID" value="QEM42129.1"/>
    <property type="molecule type" value="Genomic_DNA"/>
</dbReference>
<keyword evidence="2" id="KW-1185">Reference proteome</keyword>
<evidence type="ECO:0000313" key="2">
    <source>
        <dbReference type="Proteomes" id="UP000324815"/>
    </source>
</evidence>
<organism evidence="1 2">
    <name type="scientific">Klebsiella phage Soft</name>
    <dbReference type="NCBI Taxonomy" id="2601626"/>
    <lineage>
        <taxon>Viruses</taxon>
        <taxon>Duplodnaviria</taxon>
        <taxon>Heunggongvirae</taxon>
        <taxon>Uroviricota</taxon>
        <taxon>Caudoviricetes</taxon>
        <taxon>Casjensviridae</taxon>
        <taxon>Yonseivirus</taxon>
        <taxon>Yonseivirus soft</taxon>
    </lineage>
</organism>
<gene>
    <name evidence="1" type="ORF">CPTSoftv3_011</name>
</gene>
<protein>
    <submittedName>
        <fullName evidence="1">Uncharacterized protein</fullName>
    </submittedName>
</protein>
<reference evidence="1" key="1">
    <citation type="submission" date="2019-06" db="EMBL/GenBank/DDBJ databases">
        <title>Complete genome sequence of Klebsiella pneumonaie chi-like phage Soft.</title>
        <authorList>
            <person name="Michalik J.A."/>
            <person name="Kohler B."/>
            <person name="Liu M."/>
            <person name="Gill J."/>
        </authorList>
    </citation>
    <scope>NUCLEOTIDE SEQUENCE [LARGE SCALE GENOMIC DNA]</scope>
</reference>
<sequence length="170" mass="18765">MKLKIESHEYAALATGNLVSDEVSRRADAWNDRIAVMPGDQVKILFGQTGRRAPAAGNTLEAMREALRQEHPDDLDNYAKALTAHDGQADRRNVPTVITAPGDYITRNGTRVTIDRIDNGSVPYTFPCKGSAWKRFRGAMRPRGFNVWMRSGHLNAVGDHPLDIVGPWAG</sequence>
<dbReference type="Proteomes" id="UP000324815">
    <property type="component" value="Segment"/>
</dbReference>